<dbReference type="KEGG" id="lpx:ASU28_11095"/>
<dbReference type="InterPro" id="IPR036388">
    <property type="entry name" value="WH-like_DNA-bd_sf"/>
</dbReference>
<keyword evidence="2" id="KW-0238">DNA-binding</keyword>
<dbReference type="GO" id="GO:0003700">
    <property type="term" value="F:DNA-binding transcription factor activity"/>
    <property type="evidence" value="ECO:0007669"/>
    <property type="project" value="InterPro"/>
</dbReference>
<evidence type="ECO:0000256" key="3">
    <source>
        <dbReference type="ARBA" id="ARBA00023163"/>
    </source>
</evidence>
<dbReference type="GO" id="GO:0003677">
    <property type="term" value="F:DNA binding"/>
    <property type="evidence" value="ECO:0007669"/>
    <property type="project" value="UniProtKB-KW"/>
</dbReference>
<evidence type="ECO:0000256" key="1">
    <source>
        <dbReference type="ARBA" id="ARBA00023015"/>
    </source>
</evidence>
<reference evidence="4 5" key="1">
    <citation type="submission" date="2019-01" db="EMBL/GenBank/DDBJ databases">
        <title>Draft genome sequence of Lactobacillus paraplantarum OSY-TC318, a Producer of the novel lantibiotic Paraplantaracin TC318.</title>
        <authorList>
            <person name="Hussein W.E."/>
            <person name="Huang E."/>
            <person name="Yousef A.E."/>
        </authorList>
    </citation>
    <scope>NUCLEOTIDE SEQUENCE [LARGE SCALE GENOMIC DNA]</scope>
    <source>
        <strain evidence="4 5">OSY-TC318</strain>
    </source>
</reference>
<dbReference type="CDD" id="cd07377">
    <property type="entry name" value="WHTH_GntR"/>
    <property type="match status" value="1"/>
</dbReference>
<dbReference type="SMART" id="SM00345">
    <property type="entry name" value="HTH_GNTR"/>
    <property type="match status" value="1"/>
</dbReference>
<sequence>MKFDDKVPIYYQIKQYIYHEMIDGTLPPGAKLPAVRQLALDLTVNVNTVQRALSEMITEGTLTSQRGKGNFVTTDQARITQLKTTLVTEQLTLAYNQLHALDLSDSEIVTSLQQYIAQREERQHDSIND</sequence>
<evidence type="ECO:0000313" key="5">
    <source>
        <dbReference type="Proteomes" id="UP000292648"/>
    </source>
</evidence>
<dbReference type="Pfam" id="PF00392">
    <property type="entry name" value="GntR"/>
    <property type="match status" value="1"/>
</dbReference>
<dbReference type="Proteomes" id="UP000292648">
    <property type="component" value="Unassembled WGS sequence"/>
</dbReference>
<dbReference type="InterPro" id="IPR036390">
    <property type="entry name" value="WH_DNA-bd_sf"/>
</dbReference>
<dbReference type="InterPro" id="IPR000524">
    <property type="entry name" value="Tscrpt_reg_HTH_GntR"/>
</dbReference>
<keyword evidence="3" id="KW-0804">Transcription</keyword>
<dbReference type="PROSITE" id="PS50949">
    <property type="entry name" value="HTH_GNTR"/>
    <property type="match status" value="1"/>
</dbReference>
<name>A0A370A3I3_9LACO</name>
<dbReference type="AlphaFoldDB" id="A0A370A3I3"/>
<keyword evidence="1" id="KW-0805">Transcription regulation</keyword>
<protein>
    <submittedName>
        <fullName evidence="4">GntR family transcriptional regulator</fullName>
    </submittedName>
</protein>
<proteinExistence type="predicted"/>
<dbReference type="PANTHER" id="PTHR38445">
    <property type="entry name" value="HTH-TYPE TRANSCRIPTIONAL REPRESSOR YTRA"/>
    <property type="match status" value="1"/>
</dbReference>
<comment type="caution">
    <text evidence="4">The sequence shown here is derived from an EMBL/GenBank/DDBJ whole genome shotgun (WGS) entry which is preliminary data.</text>
</comment>
<evidence type="ECO:0000313" key="4">
    <source>
        <dbReference type="EMBL" id="TBX40432.1"/>
    </source>
</evidence>
<dbReference type="SUPFAM" id="SSF46785">
    <property type="entry name" value="Winged helix' DNA-binding domain"/>
    <property type="match status" value="1"/>
</dbReference>
<organism evidence="4 5">
    <name type="scientific">Lactiplantibacillus paraplantarum</name>
    <dbReference type="NCBI Taxonomy" id="60520"/>
    <lineage>
        <taxon>Bacteria</taxon>
        <taxon>Bacillati</taxon>
        <taxon>Bacillota</taxon>
        <taxon>Bacilli</taxon>
        <taxon>Lactobacillales</taxon>
        <taxon>Lactobacillaceae</taxon>
        <taxon>Lactiplantibacillus</taxon>
    </lineage>
</organism>
<evidence type="ECO:0000256" key="2">
    <source>
        <dbReference type="ARBA" id="ARBA00023125"/>
    </source>
</evidence>
<dbReference type="EMBL" id="SEHH01000079">
    <property type="protein sequence ID" value="TBX40432.1"/>
    <property type="molecule type" value="Genomic_DNA"/>
</dbReference>
<gene>
    <name evidence="4" type="ORF">EUZ87_10960</name>
</gene>
<accession>A0A370A3I3</accession>
<dbReference type="Gene3D" id="1.10.10.10">
    <property type="entry name" value="Winged helix-like DNA-binding domain superfamily/Winged helix DNA-binding domain"/>
    <property type="match status" value="1"/>
</dbReference>
<dbReference type="PANTHER" id="PTHR38445:SF6">
    <property type="entry name" value="GNTR-FAMILY TRANSCRIPTIONAL REGULATOR"/>
    <property type="match status" value="1"/>
</dbReference>
<dbReference type="RefSeq" id="WP_033612080.1">
    <property type="nucleotide sequence ID" value="NZ_CAKMBI010000004.1"/>
</dbReference>